<proteinExistence type="predicted"/>
<accession>A0A225VPT3</accession>
<gene>
    <name evidence="2" type="ORF">PHMEG_00020103</name>
</gene>
<evidence type="ECO:0000256" key="1">
    <source>
        <dbReference type="SAM" id="MobiDB-lite"/>
    </source>
</evidence>
<dbReference type="Proteomes" id="UP000198211">
    <property type="component" value="Unassembled WGS sequence"/>
</dbReference>
<name>A0A225VPT3_9STRA</name>
<evidence type="ECO:0000313" key="2">
    <source>
        <dbReference type="EMBL" id="OWZ07496.1"/>
    </source>
</evidence>
<dbReference type="AlphaFoldDB" id="A0A225VPT3"/>
<organism evidence="2 3">
    <name type="scientific">Phytophthora megakarya</name>
    <dbReference type="NCBI Taxonomy" id="4795"/>
    <lineage>
        <taxon>Eukaryota</taxon>
        <taxon>Sar</taxon>
        <taxon>Stramenopiles</taxon>
        <taxon>Oomycota</taxon>
        <taxon>Peronosporomycetes</taxon>
        <taxon>Peronosporales</taxon>
        <taxon>Peronosporaceae</taxon>
        <taxon>Phytophthora</taxon>
    </lineage>
</organism>
<reference evidence="3" key="1">
    <citation type="submission" date="2017-03" db="EMBL/GenBank/DDBJ databases">
        <title>Phytopthora megakarya and P. palmivora, two closely related causual agents of cacao black pod achieved similar genome size and gene model numbers by different mechanisms.</title>
        <authorList>
            <person name="Ali S."/>
            <person name="Shao J."/>
            <person name="Larry D.J."/>
            <person name="Kronmiller B."/>
            <person name="Shen D."/>
            <person name="Strem M.D."/>
            <person name="Melnick R.L."/>
            <person name="Guiltinan M.J."/>
            <person name="Tyler B.M."/>
            <person name="Meinhardt L.W."/>
            <person name="Bailey B.A."/>
        </authorList>
    </citation>
    <scope>NUCLEOTIDE SEQUENCE [LARGE SCALE GENOMIC DNA]</scope>
    <source>
        <strain evidence="3">zdho120</strain>
    </source>
</reference>
<protein>
    <submittedName>
        <fullName evidence="2">Uncharacterized protein</fullName>
    </submittedName>
</protein>
<comment type="caution">
    <text evidence="2">The sequence shown here is derived from an EMBL/GenBank/DDBJ whole genome shotgun (WGS) entry which is preliminary data.</text>
</comment>
<keyword evidence="3" id="KW-1185">Reference proteome</keyword>
<dbReference type="EMBL" id="NBNE01003517">
    <property type="protein sequence ID" value="OWZ07496.1"/>
    <property type="molecule type" value="Genomic_DNA"/>
</dbReference>
<feature type="region of interest" description="Disordered" evidence="1">
    <location>
        <begin position="385"/>
        <end position="441"/>
    </location>
</feature>
<dbReference type="OrthoDB" id="104310at2759"/>
<evidence type="ECO:0000313" key="3">
    <source>
        <dbReference type="Proteomes" id="UP000198211"/>
    </source>
</evidence>
<feature type="region of interest" description="Disordered" evidence="1">
    <location>
        <begin position="1"/>
        <end position="25"/>
    </location>
</feature>
<sequence>MSASLRTPVASPVSTSTRRRQHPCERPLRPQCRRLWLTPRLCLLPHTLSAVTPTPLSETTEKNFSVDKYFELQEKKLELEAKQRAGAAKPDSPRTVFDGSSVLSTDGGISVDYEDGELKTRAARLPCRLSPSPRLGLAVLVKMIRTLPRRSFREVQVMQLEAFAVTSEQRDTTRTDDTVREPWMPSKKVIDDRYGAMVLPNEIPLYVDNQIVDDAEAASKHLEPTTNQRRDYYISLFHELRYWSSKKTSGRNRVPEWQALCRSWNQFVANFNNGPAAYRERIAFACERFMSAFMKVPRTRISLVQCPRAFIDRTAPLMFPASERETLPGTRLTVYLKTLRSYVLSLLARVSILVLCLSTTPRSSMVGFVRLHDFRNIRHQDVPGNLEGDPIVSNEYENEPDLGSSSDLYGLQSDPPRGESYRGQSYASVGGGGRSSFGHPQVDHSLQSLHVEALEGVQAAQIAELKQQLNFQRAYVVEAAQTI</sequence>